<dbReference type="InterPro" id="IPR029068">
    <property type="entry name" value="Glyas_Bleomycin-R_OHBP_Dase"/>
</dbReference>
<protein>
    <submittedName>
        <fullName evidence="2">Glyoxalase</fullName>
    </submittedName>
</protein>
<comment type="caution">
    <text evidence="2">The sequence shown here is derived from an EMBL/GenBank/DDBJ whole genome shotgun (WGS) entry which is preliminary data.</text>
</comment>
<name>A0ABN2ZDR3_9ACTN</name>
<sequence>MDLVQIAQHADDLERAAAFYTDLLGSPPTATYDPPGLLFFDLGGVRLLLDRGAPSALHYLAVDDIDATVGRLRDAGVPVETEPHVIFGHDDATLGPAGTDEWMAFVRDSEGNLVGLVEHRPRARRATGRQHPQQ</sequence>
<evidence type="ECO:0000313" key="2">
    <source>
        <dbReference type="EMBL" id="GAA2140662.1"/>
    </source>
</evidence>
<keyword evidence="3" id="KW-1185">Reference proteome</keyword>
<dbReference type="EMBL" id="BAAAQR010000002">
    <property type="protein sequence ID" value="GAA2140662.1"/>
    <property type="molecule type" value="Genomic_DNA"/>
</dbReference>
<organism evidence="2 3">
    <name type="scientific">Nocardioides koreensis</name>
    <dbReference type="NCBI Taxonomy" id="433651"/>
    <lineage>
        <taxon>Bacteria</taxon>
        <taxon>Bacillati</taxon>
        <taxon>Actinomycetota</taxon>
        <taxon>Actinomycetes</taxon>
        <taxon>Propionibacteriales</taxon>
        <taxon>Nocardioidaceae</taxon>
        <taxon>Nocardioides</taxon>
    </lineage>
</organism>
<accession>A0ABN2ZDR3</accession>
<evidence type="ECO:0000259" key="1">
    <source>
        <dbReference type="PROSITE" id="PS51819"/>
    </source>
</evidence>
<dbReference type="RefSeq" id="WP_344148651.1">
    <property type="nucleotide sequence ID" value="NZ_BAAAQR010000002.1"/>
</dbReference>
<dbReference type="PROSITE" id="PS51819">
    <property type="entry name" value="VOC"/>
    <property type="match status" value="1"/>
</dbReference>
<proteinExistence type="predicted"/>
<dbReference type="InterPro" id="IPR004360">
    <property type="entry name" value="Glyas_Fos-R_dOase_dom"/>
</dbReference>
<dbReference type="InterPro" id="IPR037523">
    <property type="entry name" value="VOC_core"/>
</dbReference>
<dbReference type="Proteomes" id="UP001501771">
    <property type="component" value="Unassembled WGS sequence"/>
</dbReference>
<feature type="domain" description="VOC" evidence="1">
    <location>
        <begin position="2"/>
        <end position="119"/>
    </location>
</feature>
<reference evidence="2 3" key="1">
    <citation type="journal article" date="2019" name="Int. J. Syst. Evol. Microbiol.">
        <title>The Global Catalogue of Microorganisms (GCM) 10K type strain sequencing project: providing services to taxonomists for standard genome sequencing and annotation.</title>
        <authorList>
            <consortium name="The Broad Institute Genomics Platform"/>
            <consortium name="The Broad Institute Genome Sequencing Center for Infectious Disease"/>
            <person name="Wu L."/>
            <person name="Ma J."/>
        </authorList>
    </citation>
    <scope>NUCLEOTIDE SEQUENCE [LARGE SCALE GENOMIC DNA]</scope>
    <source>
        <strain evidence="2 3">JCM 16022</strain>
    </source>
</reference>
<dbReference type="Gene3D" id="3.10.180.10">
    <property type="entry name" value="2,3-Dihydroxybiphenyl 1,2-Dioxygenase, domain 1"/>
    <property type="match status" value="1"/>
</dbReference>
<dbReference type="SUPFAM" id="SSF54593">
    <property type="entry name" value="Glyoxalase/Bleomycin resistance protein/Dihydroxybiphenyl dioxygenase"/>
    <property type="match status" value="1"/>
</dbReference>
<evidence type="ECO:0000313" key="3">
    <source>
        <dbReference type="Proteomes" id="UP001501771"/>
    </source>
</evidence>
<gene>
    <name evidence="2" type="ORF">GCM10009844_10500</name>
</gene>
<dbReference type="Pfam" id="PF00903">
    <property type="entry name" value="Glyoxalase"/>
    <property type="match status" value="1"/>
</dbReference>